<dbReference type="HOGENOM" id="CLU_3368808_0_0_1"/>
<name>G2WL25_YEASK</name>
<comment type="caution">
    <text evidence="1">The sequence shown here is derived from an EMBL/GenBank/DDBJ whole genome shotgun (WGS) entry which is preliminary data.</text>
</comment>
<proteinExistence type="predicted"/>
<protein>
    <submittedName>
        <fullName evidence="1">K7_Ymr315w-ap</fullName>
    </submittedName>
</protein>
<evidence type="ECO:0000313" key="1">
    <source>
        <dbReference type="EMBL" id="GAA25768.1"/>
    </source>
</evidence>
<dbReference type="AlphaFoldDB" id="G2WL25"/>
<dbReference type="Proteomes" id="UP000001608">
    <property type="component" value="Chromosome 13"/>
</dbReference>
<evidence type="ECO:0000313" key="2">
    <source>
        <dbReference type="Proteomes" id="UP000001608"/>
    </source>
</evidence>
<accession>G2WL25</accession>
<dbReference type="EMBL" id="DG000049">
    <property type="protein sequence ID" value="GAA25768.1"/>
    <property type="molecule type" value="Genomic_DNA"/>
</dbReference>
<sequence>MTERKLLQLLRRPFISLSLFMALRACPLRPKSLIA</sequence>
<gene>
    <name evidence="1" type="primary">K7_YMR315W-A</name>
    <name evidence="1" type="ORF">SYK7_056771</name>
</gene>
<organism evidence="1 2">
    <name type="scientific">Saccharomyces cerevisiae (strain Kyokai no. 7 / NBRC 101557)</name>
    <name type="common">Baker's yeast</name>
    <dbReference type="NCBI Taxonomy" id="721032"/>
    <lineage>
        <taxon>Eukaryota</taxon>
        <taxon>Fungi</taxon>
        <taxon>Dikarya</taxon>
        <taxon>Ascomycota</taxon>
        <taxon>Saccharomycotina</taxon>
        <taxon>Saccharomycetes</taxon>
        <taxon>Saccharomycetales</taxon>
        <taxon>Saccharomycetaceae</taxon>
        <taxon>Saccharomyces</taxon>
    </lineage>
</organism>
<reference evidence="1 2" key="1">
    <citation type="journal article" date="2011" name="DNA Res.">
        <title>Whole-genome sequencing of sake yeast Saccharomyces cerevisiae Kyokai no. 7.</title>
        <authorList>
            <person name="Akao T."/>
            <person name="Yashiro I."/>
            <person name="Hosoyama A."/>
            <person name="Kitagaki H."/>
            <person name="Horikawa H."/>
            <person name="Watanabe D."/>
            <person name="Akada R."/>
            <person name="Ando Y."/>
            <person name="Harashima S."/>
            <person name="Inoue T."/>
            <person name="Inoue Y."/>
            <person name="Kajiwara S."/>
            <person name="Kitamoto K."/>
            <person name="Kitamoto N."/>
            <person name="Kobayashi O."/>
            <person name="Kuhara S."/>
            <person name="Masubuchi T."/>
            <person name="Mizoguchi H."/>
            <person name="Nakao Y."/>
            <person name="Nakazato A."/>
            <person name="Namise M."/>
            <person name="Oba T."/>
            <person name="Ogata T."/>
            <person name="Ohta A."/>
            <person name="Sato M."/>
            <person name="Shibasaki S."/>
            <person name="Takatsume Y."/>
            <person name="Tanimoto S."/>
            <person name="Tsuboi H."/>
            <person name="Nishimura A."/>
            <person name="Yoda K."/>
            <person name="Ishikawa T."/>
            <person name="Iwashita K."/>
            <person name="Fujita N."/>
            <person name="Shimoi H."/>
        </authorList>
    </citation>
    <scope>NUCLEOTIDE SEQUENCE [LARGE SCALE GENOMIC DNA]</scope>
    <source>
        <strain evidence="2">Kyokai no. 7 / NBRC 101557</strain>
    </source>
</reference>